<organism evidence="1 2">
    <name type="scientific">Acrobeloides nanus</name>
    <dbReference type="NCBI Taxonomy" id="290746"/>
    <lineage>
        <taxon>Eukaryota</taxon>
        <taxon>Metazoa</taxon>
        <taxon>Ecdysozoa</taxon>
        <taxon>Nematoda</taxon>
        <taxon>Chromadorea</taxon>
        <taxon>Rhabditida</taxon>
        <taxon>Tylenchina</taxon>
        <taxon>Cephalobomorpha</taxon>
        <taxon>Cephaloboidea</taxon>
        <taxon>Cephalobidae</taxon>
        <taxon>Acrobeloides</taxon>
    </lineage>
</organism>
<keyword evidence="1" id="KW-1185">Reference proteome</keyword>
<reference evidence="2" key="1">
    <citation type="submission" date="2022-11" db="UniProtKB">
        <authorList>
            <consortium name="WormBaseParasite"/>
        </authorList>
    </citation>
    <scope>IDENTIFICATION</scope>
</reference>
<dbReference type="Proteomes" id="UP000887540">
    <property type="component" value="Unplaced"/>
</dbReference>
<name>A0A914CYF0_9BILA</name>
<dbReference type="AlphaFoldDB" id="A0A914CYF0"/>
<accession>A0A914CYF0</accession>
<evidence type="ECO:0000313" key="1">
    <source>
        <dbReference type="Proteomes" id="UP000887540"/>
    </source>
</evidence>
<evidence type="ECO:0000313" key="2">
    <source>
        <dbReference type="WBParaSite" id="ACRNAN_scaffold15671.g21543.t1"/>
    </source>
</evidence>
<protein>
    <submittedName>
        <fullName evidence="2">Uncharacterized protein</fullName>
    </submittedName>
</protein>
<sequence length="214" mass="24942">MTEVVKEVIMLAREMLQTWKQQQEFLLESFSEHMTLGRREILDSFDLKFQTLAEAIEGYESHMMFTTLDLLNLSDDQNPGSSQPAVFSQSSTNMYLSQEASQAYDPYGGFLQSYHDGSYGGAYGDGQFFESYGSQYYPTQFWGDSTFTQMATLYFNYVQDMERKLKWCKYRVVITGWDNLSKQLQSVLDWDIKAKIVLPILLLLIIGRYEKWKD</sequence>
<proteinExistence type="predicted"/>
<dbReference type="WBParaSite" id="ACRNAN_scaffold15671.g21543.t1">
    <property type="protein sequence ID" value="ACRNAN_scaffold15671.g21543.t1"/>
    <property type="gene ID" value="ACRNAN_scaffold15671.g21543"/>
</dbReference>